<organism evidence="2 3">
    <name type="scientific">Actinorugispora endophytica</name>
    <dbReference type="NCBI Taxonomy" id="1605990"/>
    <lineage>
        <taxon>Bacteria</taxon>
        <taxon>Bacillati</taxon>
        <taxon>Actinomycetota</taxon>
        <taxon>Actinomycetes</taxon>
        <taxon>Streptosporangiales</taxon>
        <taxon>Nocardiopsidaceae</taxon>
        <taxon>Actinorugispora</taxon>
    </lineage>
</organism>
<dbReference type="GO" id="GO:0047570">
    <property type="term" value="F:3-oxoadipate enol-lactonase activity"/>
    <property type="evidence" value="ECO:0007669"/>
    <property type="project" value="InterPro"/>
</dbReference>
<dbReference type="GO" id="GO:0042952">
    <property type="term" value="P:beta-ketoadipate pathway"/>
    <property type="evidence" value="ECO:0007669"/>
    <property type="project" value="InterPro"/>
</dbReference>
<evidence type="ECO:0000259" key="1">
    <source>
        <dbReference type="Pfam" id="PF00561"/>
    </source>
</evidence>
<dbReference type="Pfam" id="PF00561">
    <property type="entry name" value="Abhydrolase_1"/>
    <property type="match status" value="1"/>
</dbReference>
<dbReference type="SUPFAM" id="SSF53474">
    <property type="entry name" value="alpha/beta-Hydrolases"/>
    <property type="match status" value="1"/>
</dbReference>
<dbReference type="GO" id="GO:0047372">
    <property type="term" value="F:monoacylglycerol lipase activity"/>
    <property type="evidence" value="ECO:0007669"/>
    <property type="project" value="TreeGrafter"/>
</dbReference>
<dbReference type="PANTHER" id="PTHR43798:SF5">
    <property type="entry name" value="MONOACYLGLYCEROL LIPASE ABHD6"/>
    <property type="match status" value="1"/>
</dbReference>
<dbReference type="NCBIfam" id="TIGR02427">
    <property type="entry name" value="protocat_pcaD"/>
    <property type="match status" value="1"/>
</dbReference>
<name>A0A4R6UZL3_9ACTN</name>
<sequence length="254" mass="26861">MSVDVHYTVDGPEDAPVVVLSGSLGSNLGMWDPQMAGLTGDFRVVRYDIRGHGGSPVPPGPYSMADLGSDVVRLMDRLKVRRAHFAGLSLGGMTGMWLGAHAPERIDRLALLCTSPLLGTPEAWAERAGLVRAEGPAAVAPGVVGRWFTPAYAEREPDTVALFAEMIADTPAEGYAGCCDAIGRMDLRPDLPAITAPTLVVGGFDDPSTPPDQAELIAASIPDSRLEIVPDAAHLASWEQATVVNELLIEHFGK</sequence>
<gene>
    <name evidence="2" type="ORF">EV190_11067</name>
</gene>
<dbReference type="InterPro" id="IPR029058">
    <property type="entry name" value="AB_hydrolase_fold"/>
</dbReference>
<dbReference type="PRINTS" id="PR00111">
    <property type="entry name" value="ABHYDROLASE"/>
</dbReference>
<dbReference type="AlphaFoldDB" id="A0A4R6UZL3"/>
<dbReference type="GO" id="GO:0046464">
    <property type="term" value="P:acylglycerol catabolic process"/>
    <property type="evidence" value="ECO:0007669"/>
    <property type="project" value="TreeGrafter"/>
</dbReference>
<accession>A0A4R6UZL3</accession>
<dbReference type="InterPro" id="IPR026968">
    <property type="entry name" value="PcaD/CatD"/>
</dbReference>
<dbReference type="GO" id="GO:0016020">
    <property type="term" value="C:membrane"/>
    <property type="evidence" value="ECO:0007669"/>
    <property type="project" value="TreeGrafter"/>
</dbReference>
<dbReference type="InterPro" id="IPR000073">
    <property type="entry name" value="AB_hydrolase_1"/>
</dbReference>
<dbReference type="InterPro" id="IPR050266">
    <property type="entry name" value="AB_hydrolase_sf"/>
</dbReference>
<feature type="domain" description="AB hydrolase-1" evidence="1">
    <location>
        <begin position="16"/>
        <end position="239"/>
    </location>
</feature>
<dbReference type="Gene3D" id="3.40.50.1820">
    <property type="entry name" value="alpha/beta hydrolase"/>
    <property type="match status" value="1"/>
</dbReference>
<dbReference type="PANTHER" id="PTHR43798">
    <property type="entry name" value="MONOACYLGLYCEROL LIPASE"/>
    <property type="match status" value="1"/>
</dbReference>
<evidence type="ECO:0000313" key="3">
    <source>
        <dbReference type="Proteomes" id="UP000295281"/>
    </source>
</evidence>
<dbReference type="Proteomes" id="UP000295281">
    <property type="component" value="Unassembled WGS sequence"/>
</dbReference>
<comment type="caution">
    <text evidence="2">The sequence shown here is derived from an EMBL/GenBank/DDBJ whole genome shotgun (WGS) entry which is preliminary data.</text>
</comment>
<dbReference type="RefSeq" id="WP_133741999.1">
    <property type="nucleotide sequence ID" value="NZ_SNYN01000010.1"/>
</dbReference>
<evidence type="ECO:0000313" key="2">
    <source>
        <dbReference type="EMBL" id="TDQ51579.1"/>
    </source>
</evidence>
<proteinExistence type="predicted"/>
<reference evidence="2 3" key="1">
    <citation type="submission" date="2019-03" db="EMBL/GenBank/DDBJ databases">
        <title>Genomic Encyclopedia of Type Strains, Phase IV (KMG-IV): sequencing the most valuable type-strain genomes for metagenomic binning, comparative biology and taxonomic classification.</title>
        <authorList>
            <person name="Goeker M."/>
        </authorList>
    </citation>
    <scope>NUCLEOTIDE SEQUENCE [LARGE SCALE GENOMIC DNA]</scope>
    <source>
        <strain evidence="2 3">DSM 46770</strain>
    </source>
</reference>
<dbReference type="OrthoDB" id="9802489at2"/>
<keyword evidence="3" id="KW-1185">Reference proteome</keyword>
<dbReference type="EMBL" id="SNYN01000010">
    <property type="protein sequence ID" value="TDQ51579.1"/>
    <property type="molecule type" value="Genomic_DNA"/>
</dbReference>
<protein>
    <submittedName>
        <fullName evidence="2">3-oxoadipate enol-lactonase</fullName>
    </submittedName>
</protein>